<dbReference type="PRINTS" id="PR01009">
    <property type="entry name" value="FLGMRINGFLIF"/>
</dbReference>
<dbReference type="Pfam" id="PF01514">
    <property type="entry name" value="YscJ_FliF"/>
    <property type="match status" value="1"/>
</dbReference>
<feature type="domain" description="Flagellar M-ring N-terminal" evidence="11">
    <location>
        <begin position="36"/>
        <end position="209"/>
    </location>
</feature>
<evidence type="ECO:0000259" key="11">
    <source>
        <dbReference type="Pfam" id="PF01514"/>
    </source>
</evidence>
<evidence type="ECO:0000256" key="5">
    <source>
        <dbReference type="ARBA" id="ARBA00022692"/>
    </source>
</evidence>
<evidence type="ECO:0000256" key="1">
    <source>
        <dbReference type="ARBA" id="ARBA00004117"/>
    </source>
</evidence>
<dbReference type="RefSeq" id="WP_246189957.1">
    <property type="nucleotide sequence ID" value="NZ_CABPSJ010000008.1"/>
</dbReference>
<feature type="domain" description="Flagellar M-ring C-terminal" evidence="12">
    <location>
        <begin position="243"/>
        <end position="380"/>
    </location>
</feature>
<evidence type="ECO:0000259" key="12">
    <source>
        <dbReference type="Pfam" id="PF08345"/>
    </source>
</evidence>
<dbReference type="InterPro" id="IPR045851">
    <property type="entry name" value="AMP-bd_C_sf"/>
</dbReference>
<dbReference type="PANTHER" id="PTHR30046:SF0">
    <property type="entry name" value="FLAGELLAR M-RING PROTEIN"/>
    <property type="match status" value="1"/>
</dbReference>
<evidence type="ECO:0000256" key="6">
    <source>
        <dbReference type="ARBA" id="ARBA00022989"/>
    </source>
</evidence>
<comment type="subcellular location">
    <subcellularLocation>
        <location evidence="1">Bacterial flagellum basal body</location>
    </subcellularLocation>
    <subcellularLocation>
        <location evidence="2">Cell membrane</location>
        <topology evidence="2">Multi-pass membrane protein</topology>
    </subcellularLocation>
</comment>
<dbReference type="GO" id="GO:0071973">
    <property type="term" value="P:bacterial-type flagellum-dependent cell motility"/>
    <property type="evidence" value="ECO:0007669"/>
    <property type="project" value="InterPro"/>
</dbReference>
<name>A0A5E4YRG9_9BURK</name>
<keyword evidence="13" id="KW-0282">Flagellum</keyword>
<evidence type="ECO:0000256" key="9">
    <source>
        <dbReference type="SAM" id="MobiDB-lite"/>
    </source>
</evidence>
<dbReference type="Gene3D" id="3.30.300.30">
    <property type="match status" value="1"/>
</dbReference>
<evidence type="ECO:0000256" key="7">
    <source>
        <dbReference type="ARBA" id="ARBA00023136"/>
    </source>
</evidence>
<dbReference type="InterPro" id="IPR043427">
    <property type="entry name" value="YscJ/FliF"/>
</dbReference>
<feature type="transmembrane region" description="Helical" evidence="10">
    <location>
        <begin position="415"/>
        <end position="436"/>
    </location>
</feature>
<keyword evidence="5 10" id="KW-0812">Transmembrane</keyword>
<keyword evidence="8" id="KW-0975">Bacterial flagellum</keyword>
<reference evidence="13 14" key="1">
    <citation type="submission" date="2019-08" db="EMBL/GenBank/DDBJ databases">
        <authorList>
            <person name="Peeters C."/>
        </authorList>
    </citation>
    <scope>NUCLEOTIDE SEQUENCE [LARGE SCALE GENOMIC DNA]</scope>
    <source>
        <strain evidence="13 14">LMG 31110</strain>
    </source>
</reference>
<proteinExistence type="inferred from homology"/>
<organism evidence="13 14">
    <name type="scientific">Pandoraea communis</name>
    <dbReference type="NCBI Taxonomy" id="2508297"/>
    <lineage>
        <taxon>Bacteria</taxon>
        <taxon>Pseudomonadati</taxon>
        <taxon>Pseudomonadota</taxon>
        <taxon>Betaproteobacteria</taxon>
        <taxon>Burkholderiales</taxon>
        <taxon>Burkholderiaceae</taxon>
        <taxon>Pandoraea</taxon>
    </lineage>
</organism>
<sequence length="481" mass="51260">MSGFWQGLDRRARTGLIAGVAVIVVALGIGTWWLARGEYQTLFSNLSSEDMGVMVAELDRMKVPYRIADDGHALLVDKDAVLKTRIKLMARPLPLHGAVGFELFNNADFGMTEFAQKVNYQRALQGEITRTILSLDEIESARVHLATPEEGLFKRTDARGKASVTLTIKQGRTLSSEQVSGIQRLVAAGVTGINVQDVTIVDQHGIALTRATRAAGGASGGNDTLDMKRDMETYLTRKVDAVLRQALGEGEALASVDVTLDMQDSQITTEDVTTQPGKPGESGAGVLVREREVIQEGNTPLASRVGDNGTGASSQRESEYQVGKRVERRTQSAGTLRKVDAVVITRKPLDAAAMAGLRDAVSAAVGAVPGRGDTVVVQSFDVSTKASSGASAVADVPGASTSERALAAPATSAHVIQWLGIVLGAVVALAVLIWAFTSFGRRPVAAQPERLTGPQRDAAMLKLRHWMRDTTPVEQVKGERS</sequence>
<dbReference type="GO" id="GO:0009431">
    <property type="term" value="C:bacterial-type flagellum basal body, MS ring"/>
    <property type="evidence" value="ECO:0007669"/>
    <property type="project" value="InterPro"/>
</dbReference>
<keyword evidence="13" id="KW-0966">Cell projection</keyword>
<evidence type="ECO:0000256" key="10">
    <source>
        <dbReference type="SAM" id="Phobius"/>
    </source>
</evidence>
<dbReference type="PIRSF" id="PIRSF004862">
    <property type="entry name" value="FliF"/>
    <property type="match status" value="1"/>
</dbReference>
<evidence type="ECO:0000313" key="14">
    <source>
        <dbReference type="Proteomes" id="UP000337189"/>
    </source>
</evidence>
<dbReference type="InterPro" id="IPR006182">
    <property type="entry name" value="FliF_N_dom"/>
</dbReference>
<dbReference type="GO" id="GO:0003774">
    <property type="term" value="F:cytoskeletal motor activity"/>
    <property type="evidence" value="ECO:0007669"/>
    <property type="project" value="InterPro"/>
</dbReference>
<keyword evidence="6 10" id="KW-1133">Transmembrane helix</keyword>
<feature type="compositionally biased region" description="Basic and acidic residues" evidence="9">
    <location>
        <begin position="316"/>
        <end position="329"/>
    </location>
</feature>
<feature type="transmembrane region" description="Helical" evidence="10">
    <location>
        <begin position="12"/>
        <end position="35"/>
    </location>
</feature>
<feature type="region of interest" description="Disordered" evidence="9">
    <location>
        <begin position="297"/>
        <end position="329"/>
    </location>
</feature>
<dbReference type="NCBIfam" id="TIGR00206">
    <property type="entry name" value="fliF"/>
    <property type="match status" value="1"/>
</dbReference>
<dbReference type="InterPro" id="IPR000067">
    <property type="entry name" value="FlgMring_FliF"/>
</dbReference>
<comment type="similarity">
    <text evidence="3">Belongs to the FliF family.</text>
</comment>
<dbReference type="PANTHER" id="PTHR30046">
    <property type="entry name" value="FLAGELLAR M-RING PROTEIN"/>
    <property type="match status" value="1"/>
</dbReference>
<dbReference type="InterPro" id="IPR013556">
    <property type="entry name" value="Flag_M-ring_C"/>
</dbReference>
<keyword evidence="7 10" id="KW-0472">Membrane</keyword>
<dbReference type="GO" id="GO:0005886">
    <property type="term" value="C:plasma membrane"/>
    <property type="evidence" value="ECO:0007669"/>
    <property type="project" value="UniProtKB-SubCell"/>
</dbReference>
<dbReference type="Proteomes" id="UP000337189">
    <property type="component" value="Unassembled WGS sequence"/>
</dbReference>
<evidence type="ECO:0000313" key="13">
    <source>
        <dbReference type="EMBL" id="VVE50493.1"/>
    </source>
</evidence>
<evidence type="ECO:0000256" key="8">
    <source>
        <dbReference type="ARBA" id="ARBA00023143"/>
    </source>
</evidence>
<gene>
    <name evidence="13" type="ORF">PCO31110_04716</name>
</gene>
<accession>A0A5E4YRG9</accession>
<evidence type="ECO:0000256" key="3">
    <source>
        <dbReference type="ARBA" id="ARBA00007971"/>
    </source>
</evidence>
<evidence type="ECO:0000256" key="2">
    <source>
        <dbReference type="ARBA" id="ARBA00004651"/>
    </source>
</evidence>
<dbReference type="AlphaFoldDB" id="A0A5E4YRG9"/>
<dbReference type="EMBL" id="CABPSJ010000008">
    <property type="protein sequence ID" value="VVE50493.1"/>
    <property type="molecule type" value="Genomic_DNA"/>
</dbReference>
<dbReference type="Pfam" id="PF08345">
    <property type="entry name" value="YscJ_FliF_C"/>
    <property type="match status" value="1"/>
</dbReference>
<protein>
    <submittedName>
        <fullName evidence="13">Flagellar M-ring protein FliF</fullName>
    </submittedName>
</protein>
<evidence type="ECO:0000256" key="4">
    <source>
        <dbReference type="ARBA" id="ARBA00022475"/>
    </source>
</evidence>
<keyword evidence="4" id="KW-1003">Cell membrane</keyword>
<keyword evidence="13" id="KW-0969">Cilium</keyword>